<evidence type="ECO:0000313" key="1">
    <source>
        <dbReference type="Proteomes" id="UP000095287"/>
    </source>
</evidence>
<dbReference type="Proteomes" id="UP000095287">
    <property type="component" value="Unplaced"/>
</dbReference>
<dbReference type="AlphaFoldDB" id="A0A1I7ZWQ6"/>
<name>A0A1I7ZWQ6_9BILA</name>
<protein>
    <submittedName>
        <fullName evidence="2">Defensin-like protein</fullName>
    </submittedName>
</protein>
<organism evidence="1 2">
    <name type="scientific">Steinernema glaseri</name>
    <dbReference type="NCBI Taxonomy" id="37863"/>
    <lineage>
        <taxon>Eukaryota</taxon>
        <taxon>Metazoa</taxon>
        <taxon>Ecdysozoa</taxon>
        <taxon>Nematoda</taxon>
        <taxon>Chromadorea</taxon>
        <taxon>Rhabditida</taxon>
        <taxon>Tylenchina</taxon>
        <taxon>Panagrolaimomorpha</taxon>
        <taxon>Strongyloidoidea</taxon>
        <taxon>Steinernematidae</taxon>
        <taxon>Steinernema</taxon>
    </lineage>
</organism>
<accession>A0A1I7ZWQ6</accession>
<proteinExistence type="predicted"/>
<dbReference type="WBParaSite" id="L893_g30541.t1">
    <property type="protein sequence ID" value="L893_g30541.t1"/>
    <property type="gene ID" value="L893_g30541"/>
</dbReference>
<evidence type="ECO:0000313" key="2">
    <source>
        <dbReference type="WBParaSite" id="L893_g30541.t1"/>
    </source>
</evidence>
<sequence length="134" mass="15616">MGDWLLDSHPSRSFKGFRSRWADSSNTESILSPSSRVCIHSASDMWFRNVLILTLLLTFHLSAPMPNTMLLDYPRVRCDKEDMTNFCYRRCLNCIGWLQGDAFTAEMYTCMVRKKCIDLGKVGWIIYRPENAEY</sequence>
<keyword evidence="1" id="KW-1185">Reference proteome</keyword>
<reference evidence="2" key="1">
    <citation type="submission" date="2016-11" db="UniProtKB">
        <authorList>
            <consortium name="WormBaseParasite"/>
        </authorList>
    </citation>
    <scope>IDENTIFICATION</scope>
</reference>